<evidence type="ECO:0000259" key="3">
    <source>
        <dbReference type="Pfam" id="PF12697"/>
    </source>
</evidence>
<dbReference type="InterPro" id="IPR000073">
    <property type="entry name" value="AB_hydrolase_1"/>
</dbReference>
<comment type="caution">
    <text evidence="4">The sequence shown here is derived from an EMBL/GenBank/DDBJ whole genome shotgun (WGS) entry which is preliminary data.</text>
</comment>
<evidence type="ECO:0000256" key="2">
    <source>
        <dbReference type="ARBA" id="ARBA00022801"/>
    </source>
</evidence>
<dbReference type="Gene3D" id="3.40.50.1820">
    <property type="entry name" value="alpha/beta hydrolase"/>
    <property type="match status" value="1"/>
</dbReference>
<keyword evidence="5" id="KW-1185">Reference proteome</keyword>
<gene>
    <name evidence="4" type="ORF">HYFRA_00012821</name>
</gene>
<dbReference type="InterPro" id="IPR051601">
    <property type="entry name" value="Serine_prot/Carboxylest_S33"/>
</dbReference>
<dbReference type="OrthoDB" id="3466836at2759"/>
<dbReference type="AlphaFoldDB" id="A0A9N9L5Q7"/>
<evidence type="ECO:0000313" key="5">
    <source>
        <dbReference type="Proteomes" id="UP000696280"/>
    </source>
</evidence>
<evidence type="ECO:0000256" key="1">
    <source>
        <dbReference type="ARBA" id="ARBA00010088"/>
    </source>
</evidence>
<accession>A0A9N9L5Q7</accession>
<dbReference type="PANTHER" id="PTHR43248:SF27">
    <property type="entry name" value="AB HYDROLASE-1 DOMAIN-CONTAINING PROTEIN"/>
    <property type="match status" value="1"/>
</dbReference>
<dbReference type="SUPFAM" id="SSF53474">
    <property type="entry name" value="alpha/beta-Hydrolases"/>
    <property type="match status" value="1"/>
</dbReference>
<keyword evidence="2" id="KW-0378">Hydrolase</keyword>
<dbReference type="Proteomes" id="UP000696280">
    <property type="component" value="Unassembled WGS sequence"/>
</dbReference>
<reference evidence="4" key="1">
    <citation type="submission" date="2021-07" db="EMBL/GenBank/DDBJ databases">
        <authorList>
            <person name="Durling M."/>
        </authorList>
    </citation>
    <scope>NUCLEOTIDE SEQUENCE</scope>
</reference>
<name>A0A9N9L5Q7_9HELO</name>
<dbReference type="EMBL" id="CAJVRL010000088">
    <property type="protein sequence ID" value="CAG8959041.1"/>
    <property type="molecule type" value="Genomic_DNA"/>
</dbReference>
<dbReference type="GO" id="GO:0016787">
    <property type="term" value="F:hydrolase activity"/>
    <property type="evidence" value="ECO:0007669"/>
    <property type="project" value="UniProtKB-KW"/>
</dbReference>
<proteinExistence type="inferred from homology"/>
<feature type="domain" description="AB hydrolase-1" evidence="3">
    <location>
        <begin position="29"/>
        <end position="299"/>
    </location>
</feature>
<evidence type="ECO:0000313" key="4">
    <source>
        <dbReference type="EMBL" id="CAG8959041.1"/>
    </source>
</evidence>
<comment type="similarity">
    <text evidence="1">Belongs to the peptidase S33 family.</text>
</comment>
<dbReference type="Pfam" id="PF12697">
    <property type="entry name" value="Abhydrolase_6"/>
    <property type="match status" value="1"/>
</dbReference>
<dbReference type="PANTHER" id="PTHR43248">
    <property type="entry name" value="2-SUCCINYL-6-HYDROXY-2,4-CYCLOHEXADIENE-1-CARBOXYLATE SYNTHASE"/>
    <property type="match status" value="1"/>
</dbReference>
<sequence>MPTVSLPSKPHSPLAYEIFEGDAENNLLVVFLNGLALPQGGWTPVISLFQQSNISPKPWMLTYDRFGQGESARDPRETLPGREPGYAHTLDEVTDDLHELIKTLFPERSSRIVFVNNSIGAHVARRYADRFPTIVEGILFLDSNPGNSEYADIWPNPRDPSFDLEKMVPAGVSLQDYEAVYAKMTAIFAADAKNKEGFDRRQIKHILPDPSKPKLKGSKSSDEGPWITVVGHELEAFENEELKMMNVPKGMATRYTQPMWQEYNEGLAMLTNHARSKGPVIAPNCGHFVQKDNPPFVAEQLIELINNVEHLN</sequence>
<protein>
    <recommendedName>
        <fullName evidence="3">AB hydrolase-1 domain-containing protein</fullName>
    </recommendedName>
</protein>
<dbReference type="InterPro" id="IPR029058">
    <property type="entry name" value="AB_hydrolase_fold"/>
</dbReference>
<organism evidence="4 5">
    <name type="scientific">Hymenoscyphus fraxineus</name>
    <dbReference type="NCBI Taxonomy" id="746836"/>
    <lineage>
        <taxon>Eukaryota</taxon>
        <taxon>Fungi</taxon>
        <taxon>Dikarya</taxon>
        <taxon>Ascomycota</taxon>
        <taxon>Pezizomycotina</taxon>
        <taxon>Leotiomycetes</taxon>
        <taxon>Helotiales</taxon>
        <taxon>Helotiaceae</taxon>
        <taxon>Hymenoscyphus</taxon>
    </lineage>
</organism>